<evidence type="ECO:0000313" key="3">
    <source>
        <dbReference type="EMBL" id="KJZ81942.1"/>
    </source>
</evidence>
<feature type="transmembrane region" description="Helical" evidence="1">
    <location>
        <begin position="196"/>
        <end position="216"/>
    </location>
</feature>
<feature type="domain" description="EamA" evidence="2">
    <location>
        <begin position="170"/>
        <end position="300"/>
    </location>
</feature>
<dbReference type="RefSeq" id="WP_034441089.1">
    <property type="nucleotide sequence ID" value="NZ_JMTK01000002.1"/>
</dbReference>
<feature type="transmembrane region" description="Helical" evidence="1">
    <location>
        <begin position="284"/>
        <end position="306"/>
    </location>
</feature>
<reference evidence="3 4" key="1">
    <citation type="journal article" date="2015" name="Phytopathology">
        <title>Genomes of Candidatus Liberibacter solanacearum haplotype A from New Zealand and the USA suggest significant genome plasticity in the species.</title>
        <authorList>
            <person name="Thompson S.M."/>
            <person name="Johnson C.P."/>
            <person name="Lu A.Y."/>
            <person name="Frampton R.A."/>
            <person name="Sullivan K.L."/>
            <person name="Fiers M.W."/>
            <person name="Crowhurst R.N."/>
            <person name="Pitman A.R."/>
            <person name="Scott I."/>
            <person name="Gudmestad N.C."/>
            <person name="Smith G.R."/>
        </authorList>
    </citation>
    <scope>NUCLEOTIDE SEQUENCE [LARGE SCALE GENOMIC DNA]</scope>
    <source>
        <strain evidence="3 4">LsoNZ1</strain>
    </source>
</reference>
<evidence type="ECO:0000256" key="1">
    <source>
        <dbReference type="SAM" id="Phobius"/>
    </source>
</evidence>
<keyword evidence="1" id="KW-1133">Transmembrane helix</keyword>
<feature type="transmembrane region" description="Helical" evidence="1">
    <location>
        <begin position="119"/>
        <end position="138"/>
    </location>
</feature>
<dbReference type="InterPro" id="IPR037185">
    <property type="entry name" value="EmrE-like"/>
</dbReference>
<evidence type="ECO:0000259" key="2">
    <source>
        <dbReference type="Pfam" id="PF00892"/>
    </source>
</evidence>
<dbReference type="Proteomes" id="UP000033731">
    <property type="component" value="Unassembled WGS sequence"/>
</dbReference>
<keyword evidence="1" id="KW-0472">Membrane</keyword>
<feature type="domain" description="EamA" evidence="2">
    <location>
        <begin position="25"/>
        <end position="162"/>
    </location>
</feature>
<dbReference type="PANTHER" id="PTHR22911:SF137">
    <property type="entry name" value="SOLUTE CARRIER FAMILY 35 MEMBER G2-RELATED"/>
    <property type="match status" value="1"/>
</dbReference>
<organism evidence="3 4">
    <name type="scientific">Candidatus Liberibacter solanacearum</name>
    <dbReference type="NCBI Taxonomy" id="556287"/>
    <lineage>
        <taxon>Bacteria</taxon>
        <taxon>Pseudomonadati</taxon>
        <taxon>Pseudomonadota</taxon>
        <taxon>Alphaproteobacteria</taxon>
        <taxon>Hyphomicrobiales</taxon>
        <taxon>Rhizobiaceae</taxon>
        <taxon>Liberibacter</taxon>
    </lineage>
</organism>
<dbReference type="SUPFAM" id="SSF103481">
    <property type="entry name" value="Multidrug resistance efflux transporter EmrE"/>
    <property type="match status" value="2"/>
</dbReference>
<sequence>MQNGVNKKQDFSKELDKNGNQTTIAGLLCVLFAYITWGMTPLYTQFLEKVSVLEVISHRILWSLPGVFFAVVYFSGGLSVLKSTLKNPKTLFMLMVSAALLASHWGVFVYALLSRQGLATSLSFFVTPIFSLSLGAIFLKERLNLLQIIAAINIVAAMVIMTIYNGIPMLSLAIAVTWSAYCFARKTIPVNSNEGFFIEMCILAVPSFFYVIWLIVSDKNHFFMHNTQETFFLMGYGLLNSIIFCVFAYGIKRTKLTTVGLMEYIAPLIMAANTVFILKQPINTVNIVVFSMVIVAMIIYVLPTIFNNKKS</sequence>
<comment type="caution">
    <text evidence="3">The sequence shown here is derived from an EMBL/GenBank/DDBJ whole genome shotgun (WGS) entry which is preliminary data.</text>
</comment>
<proteinExistence type="predicted"/>
<accession>A0A094Z2X7</accession>
<feature type="transmembrane region" description="Helical" evidence="1">
    <location>
        <begin position="231"/>
        <end position="249"/>
    </location>
</feature>
<dbReference type="Pfam" id="PF00892">
    <property type="entry name" value="EamA"/>
    <property type="match status" value="2"/>
</dbReference>
<dbReference type="PANTHER" id="PTHR22911">
    <property type="entry name" value="ACYL-MALONYL CONDENSING ENZYME-RELATED"/>
    <property type="match status" value="1"/>
</dbReference>
<dbReference type="AlphaFoldDB" id="A0A094Z2X7"/>
<feature type="transmembrane region" description="Helical" evidence="1">
    <location>
        <begin position="60"/>
        <end position="80"/>
    </location>
</feature>
<keyword evidence="1" id="KW-0812">Transmembrane</keyword>
<protein>
    <submittedName>
        <fullName evidence="3">Chloramphenicol-sensitive protein rarD</fullName>
    </submittedName>
</protein>
<dbReference type="GO" id="GO:0016020">
    <property type="term" value="C:membrane"/>
    <property type="evidence" value="ECO:0007669"/>
    <property type="project" value="InterPro"/>
</dbReference>
<gene>
    <name evidence="3" type="ORF">DJ66_0672</name>
</gene>
<dbReference type="EMBL" id="JMTK01000002">
    <property type="protein sequence ID" value="KJZ81942.1"/>
    <property type="molecule type" value="Genomic_DNA"/>
</dbReference>
<feature type="transmembrane region" description="Helical" evidence="1">
    <location>
        <begin position="21"/>
        <end position="40"/>
    </location>
</feature>
<dbReference type="PATRIC" id="fig|556287.8.peg.662"/>
<evidence type="ECO:0000313" key="4">
    <source>
        <dbReference type="Proteomes" id="UP000033731"/>
    </source>
</evidence>
<feature type="transmembrane region" description="Helical" evidence="1">
    <location>
        <begin position="261"/>
        <end position="278"/>
    </location>
</feature>
<dbReference type="InterPro" id="IPR000620">
    <property type="entry name" value="EamA_dom"/>
</dbReference>
<keyword evidence="4" id="KW-1185">Reference proteome</keyword>
<feature type="transmembrane region" description="Helical" evidence="1">
    <location>
        <begin position="92"/>
        <end position="113"/>
    </location>
</feature>
<name>A0A094Z2X7_9HYPH</name>